<gene>
    <name evidence="1" type="ORF">QEH59_18665</name>
</gene>
<organism evidence="1 2">
    <name type="scientific">Thalassobacterium sedimentorum</name>
    <dbReference type="NCBI Taxonomy" id="3041258"/>
    <lineage>
        <taxon>Bacteria</taxon>
        <taxon>Pseudomonadati</taxon>
        <taxon>Verrucomicrobiota</taxon>
        <taxon>Opitutia</taxon>
        <taxon>Puniceicoccales</taxon>
        <taxon>Coraliomargaritaceae</taxon>
        <taxon>Thalassobacterium</taxon>
    </lineage>
</organism>
<keyword evidence="2" id="KW-1185">Reference proteome</keyword>
<protein>
    <submittedName>
        <fullName evidence="1">Uncharacterized protein</fullName>
    </submittedName>
</protein>
<dbReference type="EMBL" id="JARXIC010000111">
    <property type="protein sequence ID" value="MDQ8196459.1"/>
    <property type="molecule type" value="Genomic_DNA"/>
</dbReference>
<name>A0ABU1AP59_9BACT</name>
<dbReference type="RefSeq" id="WP_308986892.1">
    <property type="nucleotide sequence ID" value="NZ_JARXIC010000111.1"/>
</dbReference>
<dbReference type="Proteomes" id="UP001243717">
    <property type="component" value="Unassembled WGS sequence"/>
</dbReference>
<evidence type="ECO:0000313" key="2">
    <source>
        <dbReference type="Proteomes" id="UP001243717"/>
    </source>
</evidence>
<reference evidence="1 2" key="1">
    <citation type="submission" date="2023-04" db="EMBL/GenBank/DDBJ databases">
        <title>A novel bacteria isolated from coastal sediment.</title>
        <authorList>
            <person name="Liu X.-J."/>
            <person name="Du Z.-J."/>
        </authorList>
    </citation>
    <scope>NUCLEOTIDE SEQUENCE [LARGE SCALE GENOMIC DNA]</scope>
    <source>
        <strain evidence="1 2">SDUM461004</strain>
    </source>
</reference>
<comment type="caution">
    <text evidence="1">The sequence shown here is derived from an EMBL/GenBank/DDBJ whole genome shotgun (WGS) entry which is preliminary data.</text>
</comment>
<evidence type="ECO:0000313" key="1">
    <source>
        <dbReference type="EMBL" id="MDQ8196459.1"/>
    </source>
</evidence>
<proteinExistence type="predicted"/>
<sequence length="124" mass="14330">MKLTKIDHDAAQDIMKLSLEGSSRAFYSFMSELSDQISKLESECHERKYERRKKRIESILSRQDSHENRALLRDLIEVLEVFEETGPSDAASILTSSLAKTQKPFWESVKGEFCYITNPEVLRS</sequence>
<accession>A0ABU1AP59</accession>